<feature type="transmembrane region" description="Helical" evidence="3">
    <location>
        <begin position="142"/>
        <end position="165"/>
    </location>
</feature>
<reference evidence="5 6" key="1">
    <citation type="journal article" date="2007" name="Science">
        <title>The Chlamydomonas genome reveals the evolution of key animal and plant functions.</title>
        <authorList>
            <person name="Merchant S.S."/>
            <person name="Prochnik S.E."/>
            <person name="Vallon O."/>
            <person name="Harris E.H."/>
            <person name="Karpowicz S.J."/>
            <person name="Witman G.B."/>
            <person name="Terry A."/>
            <person name="Salamov A."/>
            <person name="Fritz-Laylin L.K."/>
            <person name="Marechal-Drouard L."/>
            <person name="Marshall W.F."/>
            <person name="Qu L.H."/>
            <person name="Nelson D.R."/>
            <person name="Sanderfoot A.A."/>
            <person name="Spalding M.H."/>
            <person name="Kapitonov V.V."/>
            <person name="Ren Q."/>
            <person name="Ferris P."/>
            <person name="Lindquist E."/>
            <person name="Shapiro H."/>
            <person name="Lucas S.M."/>
            <person name="Grimwood J."/>
            <person name="Schmutz J."/>
            <person name="Cardol P."/>
            <person name="Cerutti H."/>
            <person name="Chanfreau G."/>
            <person name="Chen C.L."/>
            <person name="Cognat V."/>
            <person name="Croft M.T."/>
            <person name="Dent R."/>
            <person name="Dutcher S."/>
            <person name="Fernandez E."/>
            <person name="Fukuzawa H."/>
            <person name="Gonzalez-Ballester D."/>
            <person name="Gonzalez-Halphen D."/>
            <person name="Hallmann A."/>
            <person name="Hanikenne M."/>
            <person name="Hippler M."/>
            <person name="Inwood W."/>
            <person name="Jabbari K."/>
            <person name="Kalanon M."/>
            <person name="Kuras R."/>
            <person name="Lefebvre P.A."/>
            <person name="Lemaire S.D."/>
            <person name="Lobanov A.V."/>
            <person name="Lohr M."/>
            <person name="Manuell A."/>
            <person name="Meier I."/>
            <person name="Mets L."/>
            <person name="Mittag M."/>
            <person name="Mittelmeier T."/>
            <person name="Moroney J.V."/>
            <person name="Moseley J."/>
            <person name="Napoli C."/>
            <person name="Nedelcu A.M."/>
            <person name="Niyogi K."/>
            <person name="Novoselov S.V."/>
            <person name="Paulsen I.T."/>
            <person name="Pazour G."/>
            <person name="Purton S."/>
            <person name="Ral J.P."/>
            <person name="Riano-Pachon D.M."/>
            <person name="Riekhof W."/>
            <person name="Rymarquis L."/>
            <person name="Schroda M."/>
            <person name="Stern D."/>
            <person name="Umen J."/>
            <person name="Willows R."/>
            <person name="Wilson N."/>
            <person name="Zimmer S.L."/>
            <person name="Allmer J."/>
            <person name="Balk J."/>
            <person name="Bisova K."/>
            <person name="Chen C.J."/>
            <person name="Elias M."/>
            <person name="Gendler K."/>
            <person name="Hauser C."/>
            <person name="Lamb M.R."/>
            <person name="Ledford H."/>
            <person name="Long J.C."/>
            <person name="Minagawa J."/>
            <person name="Page M.D."/>
            <person name="Pan J."/>
            <person name="Pootakham W."/>
            <person name="Roje S."/>
            <person name="Rose A."/>
            <person name="Stahlberg E."/>
            <person name="Terauchi A.M."/>
            <person name="Yang P."/>
            <person name="Ball S."/>
            <person name="Bowler C."/>
            <person name="Dieckmann C.L."/>
            <person name="Gladyshev V.N."/>
            <person name="Green P."/>
            <person name="Jorgensen R."/>
            <person name="Mayfield S."/>
            <person name="Mueller-Roeber B."/>
            <person name="Rajamani S."/>
            <person name="Sayre R.T."/>
            <person name="Brokstein P."/>
            <person name="Dubchak I."/>
            <person name="Goodstein D."/>
            <person name="Hornick L."/>
            <person name="Huang Y.W."/>
            <person name="Jhaveri J."/>
            <person name="Luo Y."/>
            <person name="Martinez D."/>
            <person name="Ngau W.C."/>
            <person name="Otillar B."/>
            <person name="Poliakov A."/>
            <person name="Porter A."/>
            <person name="Szajkowski L."/>
            <person name="Werner G."/>
            <person name="Zhou K."/>
            <person name="Grigoriev I.V."/>
            <person name="Rokhsar D.S."/>
            <person name="Grossman A.R."/>
        </authorList>
    </citation>
    <scope>NUCLEOTIDE SEQUENCE [LARGE SCALE GENOMIC DNA]</scope>
    <source>
        <strain evidence="6">CC-503</strain>
    </source>
</reference>
<dbReference type="EMBL" id="CM008969">
    <property type="protein sequence ID" value="PNW79801.1"/>
    <property type="molecule type" value="Genomic_DNA"/>
</dbReference>
<evidence type="ECO:0000313" key="5">
    <source>
        <dbReference type="EMBL" id="PNW79801.1"/>
    </source>
</evidence>
<dbReference type="InterPro" id="IPR011701">
    <property type="entry name" value="MFS"/>
</dbReference>
<keyword evidence="6" id="KW-1185">Reference proteome</keyword>
<dbReference type="Proteomes" id="UP000006906">
    <property type="component" value="Chromosome 8"/>
</dbReference>
<evidence type="ECO:0000256" key="1">
    <source>
        <dbReference type="ARBA" id="ARBA00004141"/>
    </source>
</evidence>
<dbReference type="GO" id="GO:0016020">
    <property type="term" value="C:membrane"/>
    <property type="evidence" value="ECO:0007669"/>
    <property type="project" value="UniProtKB-SubCell"/>
</dbReference>
<feature type="compositionally biased region" description="Low complexity" evidence="2">
    <location>
        <begin position="257"/>
        <end position="267"/>
    </location>
</feature>
<dbReference type="PANTHER" id="PTHR23520:SF5">
    <property type="entry name" value="TRANSPORTER, PUTATIVE (AFU_ORTHOLOGUE AFUA_3G04000)-RELATED"/>
    <property type="match status" value="1"/>
</dbReference>
<evidence type="ECO:0000256" key="2">
    <source>
        <dbReference type="SAM" id="MobiDB-lite"/>
    </source>
</evidence>
<evidence type="ECO:0000313" key="6">
    <source>
        <dbReference type="Proteomes" id="UP000006906"/>
    </source>
</evidence>
<dbReference type="GeneID" id="5721682"/>
<dbReference type="AlphaFoldDB" id="A0A2K3DGZ4"/>
<accession>A0A2K3DGZ4</accession>
<dbReference type="Gramene" id="PNW79801">
    <property type="protein sequence ID" value="PNW79801"/>
    <property type="gene ID" value="CHLRE_08g367150v5"/>
</dbReference>
<feature type="compositionally biased region" description="Pro residues" evidence="2">
    <location>
        <begin position="268"/>
        <end position="278"/>
    </location>
</feature>
<proteinExistence type="predicted"/>
<dbReference type="InParanoid" id="A0A2K3DGZ4"/>
<keyword evidence="3" id="KW-0812">Transmembrane</keyword>
<keyword evidence="3" id="KW-0472">Membrane</keyword>
<dbReference type="PANTHER" id="PTHR23520">
    <property type="entry name" value="TRANSPORTER, PUTATIVE (AFU_ORTHOLOGUE AFUA_3G04000)-RELATED"/>
    <property type="match status" value="1"/>
</dbReference>
<feature type="compositionally biased region" description="Low complexity" evidence="2">
    <location>
        <begin position="294"/>
        <end position="306"/>
    </location>
</feature>
<dbReference type="STRING" id="3055.A0A2K3DGZ4"/>
<comment type="subcellular location">
    <subcellularLocation>
        <location evidence="1">Membrane</location>
        <topology evidence="1">Multi-pass membrane protein</topology>
    </subcellularLocation>
</comment>
<dbReference type="SUPFAM" id="SSF103473">
    <property type="entry name" value="MFS general substrate transporter"/>
    <property type="match status" value="2"/>
</dbReference>
<feature type="transmembrane region" description="Helical" evidence="3">
    <location>
        <begin position="98"/>
        <end position="122"/>
    </location>
</feature>
<feature type="transmembrane region" description="Helical" evidence="3">
    <location>
        <begin position="503"/>
        <end position="526"/>
    </location>
</feature>
<dbReference type="Gene3D" id="1.20.1250.20">
    <property type="entry name" value="MFS general substrate transporter like domains"/>
    <property type="match status" value="2"/>
</dbReference>
<dbReference type="InterPro" id="IPR020846">
    <property type="entry name" value="MFS_dom"/>
</dbReference>
<protein>
    <recommendedName>
        <fullName evidence="4">Major facilitator superfamily (MFS) profile domain-containing protein</fullName>
    </recommendedName>
</protein>
<sequence length="533" mass="55382">MGSGARWDAAVLFLTRTVRMLAYGSTGVVLALFLSAVGLSDREIGSLLTLTLLGDSAISLWVTRHADGLGRRACLAASCLLMVLAGAVYGTVQHPSFALLLVAATVGVLSPSGNEVGPFMALEQAVLSELVPAAARTHVFAWYNLVGYAMTAIGALVAGHALTWAQAAYGITAVQGYRFIFLQYAASGAVLLLMFLLLTNKVERKAKLPAPAPAPALQTRGDDEEAGLRAPLLPAAADEDAPAAAAAAAAHPAAAAAAPSEPAAAPAAAPPVHPPPQAQPAQPSSSGHSHHHQQQQQQQQPDPQQQRRGFLGLTPPTRSLVLRLSALFSLDSLAGGLVTGTLLVYFFQTKYGVSTAYLGGLLFGANMLAAVSALASGFVAARLGLINTMVFTHLPSNVLMLLVPLMPSLESATAMVFARYSISQVANQTTPAGLNLRAGAALKAAPRCPPPRGLMDVAPRSAYVAGVVPADERSVAMGVINIAKSLGAAFGPLITGWLAQQGLFAWAFYLCGGGKIVYDLLLYFLFSHIHPQH</sequence>
<feature type="transmembrane region" description="Helical" evidence="3">
    <location>
        <begin position="177"/>
        <end position="198"/>
    </location>
</feature>
<feature type="transmembrane region" description="Helical" evidence="3">
    <location>
        <begin position="44"/>
        <end position="62"/>
    </location>
</feature>
<dbReference type="InterPro" id="IPR036259">
    <property type="entry name" value="MFS_trans_sf"/>
</dbReference>
<evidence type="ECO:0000256" key="3">
    <source>
        <dbReference type="SAM" id="Phobius"/>
    </source>
</evidence>
<organism evidence="5 6">
    <name type="scientific">Chlamydomonas reinhardtii</name>
    <name type="common">Chlamydomonas smithii</name>
    <dbReference type="NCBI Taxonomy" id="3055"/>
    <lineage>
        <taxon>Eukaryota</taxon>
        <taxon>Viridiplantae</taxon>
        <taxon>Chlorophyta</taxon>
        <taxon>core chlorophytes</taxon>
        <taxon>Chlorophyceae</taxon>
        <taxon>CS clade</taxon>
        <taxon>Chlamydomonadales</taxon>
        <taxon>Chlamydomonadaceae</taxon>
        <taxon>Chlamydomonas</taxon>
    </lineage>
</organism>
<gene>
    <name evidence="5" type="ORF">CHLRE_08g367150v5</name>
</gene>
<feature type="transmembrane region" description="Helical" evidence="3">
    <location>
        <begin position="74"/>
        <end position="92"/>
    </location>
</feature>
<feature type="transmembrane region" description="Helical" evidence="3">
    <location>
        <begin position="326"/>
        <end position="347"/>
    </location>
</feature>
<dbReference type="Pfam" id="PF07690">
    <property type="entry name" value="MFS_1"/>
    <property type="match status" value="2"/>
</dbReference>
<dbReference type="PROSITE" id="PS50850">
    <property type="entry name" value="MFS"/>
    <property type="match status" value="1"/>
</dbReference>
<feature type="transmembrane region" description="Helical" evidence="3">
    <location>
        <begin position="367"/>
        <end position="386"/>
    </location>
</feature>
<dbReference type="RefSeq" id="XP_042921957.1">
    <property type="nucleotide sequence ID" value="XM_043064956.1"/>
</dbReference>
<feature type="region of interest" description="Disordered" evidence="2">
    <location>
        <begin position="257"/>
        <end position="312"/>
    </location>
</feature>
<name>A0A2K3DGZ4_CHLRE</name>
<evidence type="ECO:0000259" key="4">
    <source>
        <dbReference type="PROSITE" id="PS50850"/>
    </source>
</evidence>
<feature type="transmembrane region" description="Helical" evidence="3">
    <location>
        <begin position="20"/>
        <end position="38"/>
    </location>
</feature>
<dbReference type="GO" id="GO:0022857">
    <property type="term" value="F:transmembrane transporter activity"/>
    <property type="evidence" value="ECO:0007669"/>
    <property type="project" value="InterPro"/>
</dbReference>
<feature type="domain" description="Major facilitator superfamily (MFS) profile" evidence="4">
    <location>
        <begin position="320"/>
        <end position="533"/>
    </location>
</feature>
<dbReference type="OrthoDB" id="10027823at2759"/>
<keyword evidence="3" id="KW-1133">Transmembrane helix</keyword>